<organism evidence="6 7">
    <name type="scientific">Microbacterium barkeri</name>
    <dbReference type="NCBI Taxonomy" id="33917"/>
    <lineage>
        <taxon>Bacteria</taxon>
        <taxon>Bacillati</taxon>
        <taxon>Actinomycetota</taxon>
        <taxon>Actinomycetes</taxon>
        <taxon>Micrococcales</taxon>
        <taxon>Microbacteriaceae</taxon>
        <taxon>Microbacterium</taxon>
    </lineage>
</organism>
<evidence type="ECO:0000256" key="1">
    <source>
        <dbReference type="ARBA" id="ARBA00023015"/>
    </source>
</evidence>
<evidence type="ECO:0000256" key="2">
    <source>
        <dbReference type="ARBA" id="ARBA00023125"/>
    </source>
</evidence>
<dbReference type="InterPro" id="IPR050707">
    <property type="entry name" value="HTH_MetabolicPath_Reg"/>
</dbReference>
<reference evidence="6" key="2">
    <citation type="submission" date="2023-01" db="EMBL/GenBank/DDBJ databases">
        <authorList>
            <person name="Sun Q."/>
            <person name="Evtushenko L."/>
        </authorList>
    </citation>
    <scope>NUCLEOTIDE SEQUENCE</scope>
    <source>
        <strain evidence="6">VKM Ac-1020</strain>
    </source>
</reference>
<dbReference type="InterPro" id="IPR036388">
    <property type="entry name" value="WH-like_DNA-bd_sf"/>
</dbReference>
<dbReference type="PROSITE" id="PS51078">
    <property type="entry name" value="ICLR_ED"/>
    <property type="match status" value="1"/>
</dbReference>
<evidence type="ECO:0000256" key="3">
    <source>
        <dbReference type="ARBA" id="ARBA00023163"/>
    </source>
</evidence>
<dbReference type="GO" id="GO:0045892">
    <property type="term" value="P:negative regulation of DNA-templated transcription"/>
    <property type="evidence" value="ECO:0007669"/>
    <property type="project" value="TreeGrafter"/>
</dbReference>
<dbReference type="InterPro" id="IPR005471">
    <property type="entry name" value="Tscrpt_reg_IclR_N"/>
</dbReference>
<dbReference type="PANTHER" id="PTHR30136">
    <property type="entry name" value="HELIX-TURN-HELIX TRANSCRIPTIONAL REGULATOR, ICLR FAMILY"/>
    <property type="match status" value="1"/>
</dbReference>
<evidence type="ECO:0000313" key="7">
    <source>
        <dbReference type="Proteomes" id="UP001142462"/>
    </source>
</evidence>
<dbReference type="GO" id="GO:0003700">
    <property type="term" value="F:DNA-binding transcription factor activity"/>
    <property type="evidence" value="ECO:0007669"/>
    <property type="project" value="TreeGrafter"/>
</dbReference>
<dbReference type="InterPro" id="IPR029016">
    <property type="entry name" value="GAF-like_dom_sf"/>
</dbReference>
<dbReference type="SUPFAM" id="SSF55781">
    <property type="entry name" value="GAF domain-like"/>
    <property type="match status" value="1"/>
</dbReference>
<keyword evidence="7" id="KW-1185">Reference proteome</keyword>
<evidence type="ECO:0000313" key="6">
    <source>
        <dbReference type="EMBL" id="GLJ61514.1"/>
    </source>
</evidence>
<dbReference type="RefSeq" id="WP_271173222.1">
    <property type="nucleotide sequence ID" value="NZ_BSEJ01000006.1"/>
</dbReference>
<dbReference type="Gene3D" id="3.30.450.40">
    <property type="match status" value="1"/>
</dbReference>
<name>A0A9W6H3L1_9MICO</name>
<feature type="domain" description="HTH iclR-type" evidence="4">
    <location>
        <begin position="7"/>
        <end position="69"/>
    </location>
</feature>
<keyword evidence="2" id="KW-0238">DNA-binding</keyword>
<sequence length="263" mass="28474">MSESSRVPAFENGLRILDLLARASGPLQAATIAQRLELPRSTVYHLLNVAERAGYVMRLPDESRYGLGIAAVDLGSSYARTDPLARLGRVHVARLVDRIGLSAHLAVLHGREVLYIVEIRAKHAPDLVTAVDVRLPAQLTASGRAILAALPKAQLRALYPDARAFVQRHAEKPAVTTYAELRRVLEEGRLRGWAEETGDVTPGLSSVAVPVLDHRGWPVAAIAITYPDASVAPERLPALVDDARSVAEEISRRIHGAPRDPAS</sequence>
<evidence type="ECO:0000259" key="4">
    <source>
        <dbReference type="PROSITE" id="PS51077"/>
    </source>
</evidence>
<dbReference type="InterPro" id="IPR036390">
    <property type="entry name" value="WH_DNA-bd_sf"/>
</dbReference>
<dbReference type="InterPro" id="IPR014757">
    <property type="entry name" value="Tscrpt_reg_IclR_C"/>
</dbReference>
<reference evidence="6" key="1">
    <citation type="journal article" date="2014" name="Int. J. Syst. Evol. Microbiol.">
        <title>Complete genome sequence of Corynebacterium casei LMG S-19264T (=DSM 44701T), isolated from a smear-ripened cheese.</title>
        <authorList>
            <consortium name="US DOE Joint Genome Institute (JGI-PGF)"/>
            <person name="Walter F."/>
            <person name="Albersmeier A."/>
            <person name="Kalinowski J."/>
            <person name="Ruckert C."/>
        </authorList>
    </citation>
    <scope>NUCLEOTIDE SEQUENCE</scope>
    <source>
        <strain evidence="6">VKM Ac-1020</strain>
    </source>
</reference>
<dbReference type="AlphaFoldDB" id="A0A9W6H3L1"/>
<dbReference type="Pfam" id="PF01614">
    <property type="entry name" value="IclR_C"/>
    <property type="match status" value="1"/>
</dbReference>
<evidence type="ECO:0000259" key="5">
    <source>
        <dbReference type="PROSITE" id="PS51078"/>
    </source>
</evidence>
<feature type="domain" description="IclR-ED" evidence="5">
    <location>
        <begin position="70"/>
        <end position="256"/>
    </location>
</feature>
<dbReference type="PANTHER" id="PTHR30136:SF24">
    <property type="entry name" value="HTH-TYPE TRANSCRIPTIONAL REPRESSOR ALLR"/>
    <property type="match status" value="1"/>
</dbReference>
<dbReference type="Proteomes" id="UP001142462">
    <property type="component" value="Unassembled WGS sequence"/>
</dbReference>
<dbReference type="GO" id="GO:0003677">
    <property type="term" value="F:DNA binding"/>
    <property type="evidence" value="ECO:0007669"/>
    <property type="project" value="UniProtKB-KW"/>
</dbReference>
<dbReference type="Pfam" id="PF09339">
    <property type="entry name" value="HTH_IclR"/>
    <property type="match status" value="1"/>
</dbReference>
<protein>
    <submittedName>
        <fullName evidence="6">IclR family transcriptional regulator</fullName>
    </submittedName>
</protein>
<accession>A0A9W6H3L1</accession>
<dbReference type="PROSITE" id="PS51077">
    <property type="entry name" value="HTH_ICLR"/>
    <property type="match status" value="1"/>
</dbReference>
<dbReference type="SUPFAM" id="SSF46785">
    <property type="entry name" value="Winged helix' DNA-binding domain"/>
    <property type="match status" value="1"/>
</dbReference>
<dbReference type="Gene3D" id="1.10.10.10">
    <property type="entry name" value="Winged helix-like DNA-binding domain superfamily/Winged helix DNA-binding domain"/>
    <property type="match status" value="1"/>
</dbReference>
<gene>
    <name evidence="6" type="ORF">GCM10017576_16430</name>
</gene>
<dbReference type="SMART" id="SM00346">
    <property type="entry name" value="HTH_ICLR"/>
    <property type="match status" value="1"/>
</dbReference>
<keyword evidence="1" id="KW-0805">Transcription regulation</keyword>
<keyword evidence="3" id="KW-0804">Transcription</keyword>
<dbReference type="EMBL" id="BSEJ01000006">
    <property type="protein sequence ID" value="GLJ61514.1"/>
    <property type="molecule type" value="Genomic_DNA"/>
</dbReference>
<proteinExistence type="predicted"/>
<comment type="caution">
    <text evidence="6">The sequence shown here is derived from an EMBL/GenBank/DDBJ whole genome shotgun (WGS) entry which is preliminary data.</text>
</comment>